<feature type="transmembrane region" description="Helical" evidence="8">
    <location>
        <begin position="373"/>
        <end position="395"/>
    </location>
</feature>
<evidence type="ECO:0000256" key="4">
    <source>
        <dbReference type="ARBA" id="ARBA00022475"/>
    </source>
</evidence>
<feature type="region of interest" description="Disordered" evidence="9">
    <location>
        <begin position="1"/>
        <end position="34"/>
    </location>
</feature>
<evidence type="ECO:0000313" key="11">
    <source>
        <dbReference type="EMBL" id="RAH99277.1"/>
    </source>
</evidence>
<keyword evidence="8" id="KW-0997">Cell inner membrane</keyword>
<dbReference type="CDD" id="cd17320">
    <property type="entry name" value="MFS_MdfA_MDR_like"/>
    <property type="match status" value="1"/>
</dbReference>
<organism evidence="11 12">
    <name type="scientific">Acuticoccus sediminis</name>
    <dbReference type="NCBI Taxonomy" id="2184697"/>
    <lineage>
        <taxon>Bacteria</taxon>
        <taxon>Pseudomonadati</taxon>
        <taxon>Pseudomonadota</taxon>
        <taxon>Alphaproteobacteria</taxon>
        <taxon>Hyphomicrobiales</taxon>
        <taxon>Amorphaceae</taxon>
        <taxon>Acuticoccus</taxon>
    </lineage>
</organism>
<dbReference type="InterPro" id="IPR011701">
    <property type="entry name" value="MFS"/>
</dbReference>
<dbReference type="InterPro" id="IPR036259">
    <property type="entry name" value="MFS_trans_sf"/>
</dbReference>
<feature type="transmembrane region" description="Helical" evidence="8">
    <location>
        <begin position="401"/>
        <end position="419"/>
    </location>
</feature>
<feature type="transmembrane region" description="Helical" evidence="8">
    <location>
        <begin position="198"/>
        <end position="220"/>
    </location>
</feature>
<dbReference type="GO" id="GO:1990961">
    <property type="term" value="P:xenobiotic detoxification by transmembrane export across the plasma membrane"/>
    <property type="evidence" value="ECO:0007669"/>
    <property type="project" value="InterPro"/>
</dbReference>
<reference evidence="11 12" key="1">
    <citation type="submission" date="2018-05" db="EMBL/GenBank/DDBJ databases">
        <title>Acuticoccus sediminis sp. nov., isolated from deep-sea sediment of Indian Ocean.</title>
        <authorList>
            <person name="Liu X."/>
            <person name="Lai Q."/>
            <person name="Du Y."/>
            <person name="Sun F."/>
            <person name="Zhang X."/>
            <person name="Wang S."/>
            <person name="Shao Z."/>
        </authorList>
    </citation>
    <scope>NUCLEOTIDE SEQUENCE [LARGE SCALE GENOMIC DNA]</scope>
    <source>
        <strain evidence="11 12">PTG4-2</strain>
    </source>
</reference>
<feature type="domain" description="Major facilitator superfamily (MFS) profile" evidence="10">
    <location>
        <begin position="46"/>
        <end position="430"/>
    </location>
</feature>
<dbReference type="Gene3D" id="1.20.1720.10">
    <property type="entry name" value="Multidrug resistance protein D"/>
    <property type="match status" value="1"/>
</dbReference>
<keyword evidence="6 8" id="KW-1133">Transmembrane helix</keyword>
<comment type="subcellular location">
    <subcellularLocation>
        <location evidence="8">Cell inner membrane</location>
        <topology evidence="8">Multi-pass membrane protein</topology>
    </subcellularLocation>
    <subcellularLocation>
        <location evidence="1">Cell membrane</location>
        <topology evidence="1">Multi-pass membrane protein</topology>
    </subcellularLocation>
</comment>
<sequence length="443" mass="44906">MSPPPLSTIDVSIADGEAADPAPSGPSSTGTAAPSRAAVPATPIVPLWLLALVTFSGTIAMHVFVPALPEAAKGLGVDSGAMALTISFYILGLGVGQLIYGPVADKYGRRPVLMFGITVFTLASIAAYFAPNLHLLNIARLLQALGGCSGIVLGRAIVRDGSAAGEATRRLALMNLMVTIGPGIAPMIGVVLVEVTGWRSIFLALTAMGIANLFLVIRLMPETGGGKGRSARVVARDYLRLMRSPAFLGFAIGGGCATTALYAYVSVAPFVFVHQLGRPSGEVGVYLALNVLGLWFGSLLVSRLVRLVTPMRIMVAGNIVSVCGAVAMLVLALVGELSVPGVVIPMMVFTFGAGLAAPAALTEAMSVNPLAAGSASGLYGAAQMVIGALCTSLAGLGSNPAVAAAVVLVVAGVLAQVAFHAARRFAGRSPVAGEVVVAPVTVK</sequence>
<dbReference type="EMBL" id="QHHQ01000005">
    <property type="protein sequence ID" value="RAH99277.1"/>
    <property type="molecule type" value="Genomic_DNA"/>
</dbReference>
<evidence type="ECO:0000256" key="9">
    <source>
        <dbReference type="SAM" id="MobiDB-lite"/>
    </source>
</evidence>
<dbReference type="SUPFAM" id="SSF103473">
    <property type="entry name" value="MFS general substrate transporter"/>
    <property type="match status" value="1"/>
</dbReference>
<dbReference type="PANTHER" id="PTHR23502:SF132">
    <property type="entry name" value="POLYAMINE TRANSPORTER 2-RELATED"/>
    <property type="match status" value="1"/>
</dbReference>
<feature type="transmembrane region" description="Helical" evidence="8">
    <location>
        <begin position="341"/>
        <end position="361"/>
    </location>
</feature>
<evidence type="ECO:0000259" key="10">
    <source>
        <dbReference type="PROSITE" id="PS50850"/>
    </source>
</evidence>
<keyword evidence="5 8" id="KW-0812">Transmembrane</keyword>
<feature type="transmembrane region" description="Helical" evidence="8">
    <location>
        <begin position="313"/>
        <end position="335"/>
    </location>
</feature>
<evidence type="ECO:0000256" key="1">
    <source>
        <dbReference type="ARBA" id="ARBA00004651"/>
    </source>
</evidence>
<keyword evidence="3 8" id="KW-0813">Transport</keyword>
<dbReference type="InterPro" id="IPR004812">
    <property type="entry name" value="Efflux_drug-R_Bcr/CmlA"/>
</dbReference>
<dbReference type="PRINTS" id="PR01036">
    <property type="entry name" value="TCRTETB"/>
</dbReference>
<evidence type="ECO:0000256" key="5">
    <source>
        <dbReference type="ARBA" id="ARBA00022692"/>
    </source>
</evidence>
<feature type="transmembrane region" description="Helical" evidence="8">
    <location>
        <begin position="45"/>
        <end position="68"/>
    </location>
</feature>
<feature type="transmembrane region" description="Helical" evidence="8">
    <location>
        <begin position="137"/>
        <end position="158"/>
    </location>
</feature>
<evidence type="ECO:0000313" key="12">
    <source>
        <dbReference type="Proteomes" id="UP000249590"/>
    </source>
</evidence>
<dbReference type="AlphaFoldDB" id="A0A8B2NN19"/>
<feature type="transmembrane region" description="Helical" evidence="8">
    <location>
        <begin position="80"/>
        <end position="100"/>
    </location>
</feature>
<evidence type="ECO:0000256" key="3">
    <source>
        <dbReference type="ARBA" id="ARBA00022448"/>
    </source>
</evidence>
<dbReference type="OrthoDB" id="9800416at2"/>
<dbReference type="PROSITE" id="PS50850">
    <property type="entry name" value="MFS"/>
    <property type="match status" value="1"/>
</dbReference>
<dbReference type="NCBIfam" id="TIGR00710">
    <property type="entry name" value="efflux_Bcr_CflA"/>
    <property type="match status" value="1"/>
</dbReference>
<feature type="transmembrane region" description="Helical" evidence="8">
    <location>
        <begin position="283"/>
        <end position="301"/>
    </location>
</feature>
<dbReference type="Proteomes" id="UP000249590">
    <property type="component" value="Unassembled WGS sequence"/>
</dbReference>
<dbReference type="GO" id="GO:0005886">
    <property type="term" value="C:plasma membrane"/>
    <property type="evidence" value="ECO:0007669"/>
    <property type="project" value="UniProtKB-SubCell"/>
</dbReference>
<dbReference type="GO" id="GO:0042910">
    <property type="term" value="F:xenobiotic transmembrane transporter activity"/>
    <property type="evidence" value="ECO:0007669"/>
    <property type="project" value="InterPro"/>
</dbReference>
<name>A0A8B2NN19_9HYPH</name>
<feature type="transmembrane region" description="Helical" evidence="8">
    <location>
        <begin position="170"/>
        <end position="192"/>
    </location>
</feature>
<proteinExistence type="inferred from homology"/>
<feature type="transmembrane region" description="Helical" evidence="8">
    <location>
        <begin position="112"/>
        <end position="131"/>
    </location>
</feature>
<dbReference type="RefSeq" id="WP_111349398.1">
    <property type="nucleotide sequence ID" value="NZ_QHHQ01000005.1"/>
</dbReference>
<keyword evidence="12" id="KW-1185">Reference proteome</keyword>
<feature type="transmembrane region" description="Helical" evidence="8">
    <location>
        <begin position="241"/>
        <end position="263"/>
    </location>
</feature>
<evidence type="ECO:0000256" key="6">
    <source>
        <dbReference type="ARBA" id="ARBA00022989"/>
    </source>
</evidence>
<evidence type="ECO:0000256" key="7">
    <source>
        <dbReference type="ARBA" id="ARBA00023136"/>
    </source>
</evidence>
<dbReference type="Pfam" id="PF07690">
    <property type="entry name" value="MFS_1"/>
    <property type="match status" value="1"/>
</dbReference>
<keyword evidence="7 8" id="KW-0472">Membrane</keyword>
<comment type="similarity">
    <text evidence="2 8">Belongs to the major facilitator superfamily. Bcr/CmlA family.</text>
</comment>
<accession>A0A8B2NN19</accession>
<evidence type="ECO:0000256" key="2">
    <source>
        <dbReference type="ARBA" id="ARBA00006236"/>
    </source>
</evidence>
<keyword evidence="4" id="KW-1003">Cell membrane</keyword>
<dbReference type="InterPro" id="IPR020846">
    <property type="entry name" value="MFS_dom"/>
</dbReference>
<comment type="caution">
    <text evidence="11">The sequence shown here is derived from an EMBL/GenBank/DDBJ whole genome shotgun (WGS) entry which is preliminary data.</text>
</comment>
<dbReference type="PANTHER" id="PTHR23502">
    <property type="entry name" value="MAJOR FACILITATOR SUPERFAMILY"/>
    <property type="match status" value="1"/>
</dbReference>
<protein>
    <recommendedName>
        <fullName evidence="8">Bcr/CflA family efflux transporter</fullName>
    </recommendedName>
</protein>
<evidence type="ECO:0000256" key="8">
    <source>
        <dbReference type="RuleBase" id="RU365088"/>
    </source>
</evidence>
<gene>
    <name evidence="11" type="ORF">DLJ53_22315</name>
</gene>